<dbReference type="AlphaFoldDB" id="A0A1S4DDM8"/>
<evidence type="ECO:0000313" key="2">
    <source>
        <dbReference type="RefSeq" id="XP_016511443.1"/>
    </source>
</evidence>
<gene>
    <name evidence="2" type="primary">LOC107828606</name>
</gene>
<feature type="compositionally biased region" description="Low complexity" evidence="1">
    <location>
        <begin position="10"/>
        <end position="19"/>
    </location>
</feature>
<evidence type="ECO:0000256" key="1">
    <source>
        <dbReference type="SAM" id="MobiDB-lite"/>
    </source>
</evidence>
<sequence length="127" mass="13864">MQPPPPSPPGSSLSIASDSLPEKTQKLNEGDGYGYKGSLSIASDLPPEKKQELNEGDGDKGQSGDLSAESDSDCEIQEATPVMKYYLEGICPCCDQKVAIWQRYRQLIKESEVMFVCDWLSCTLLGL</sequence>
<feature type="region of interest" description="Disordered" evidence="1">
    <location>
        <begin position="1"/>
        <end position="73"/>
    </location>
</feature>
<organism evidence="2">
    <name type="scientific">Nicotiana tabacum</name>
    <name type="common">Common tobacco</name>
    <dbReference type="NCBI Taxonomy" id="4097"/>
    <lineage>
        <taxon>Eukaryota</taxon>
        <taxon>Viridiplantae</taxon>
        <taxon>Streptophyta</taxon>
        <taxon>Embryophyta</taxon>
        <taxon>Tracheophyta</taxon>
        <taxon>Spermatophyta</taxon>
        <taxon>Magnoliopsida</taxon>
        <taxon>eudicotyledons</taxon>
        <taxon>Gunneridae</taxon>
        <taxon>Pentapetalae</taxon>
        <taxon>asterids</taxon>
        <taxon>lamiids</taxon>
        <taxon>Solanales</taxon>
        <taxon>Solanaceae</taxon>
        <taxon>Nicotianoideae</taxon>
        <taxon>Nicotianeae</taxon>
        <taxon>Nicotiana</taxon>
    </lineage>
</organism>
<name>A0A1S4DDM8_TOBAC</name>
<proteinExistence type="predicted"/>
<dbReference type="PaxDb" id="4097-A0A1S4DDM8"/>
<feature type="compositionally biased region" description="Basic and acidic residues" evidence="1">
    <location>
        <begin position="46"/>
        <end position="62"/>
    </location>
</feature>
<reference evidence="2" key="1">
    <citation type="submission" date="2025-08" db="UniProtKB">
        <authorList>
            <consortium name="RefSeq"/>
        </authorList>
    </citation>
    <scope>IDENTIFICATION</scope>
</reference>
<feature type="compositionally biased region" description="Basic and acidic residues" evidence="1">
    <location>
        <begin position="20"/>
        <end position="29"/>
    </location>
</feature>
<dbReference type="KEGG" id="nta:107828606"/>
<accession>A0A1S4DDM8</accession>
<dbReference type="OrthoDB" id="10413707at2759"/>
<dbReference type="RefSeq" id="XP_016511443.1">
    <property type="nucleotide sequence ID" value="XM_016655957.1"/>
</dbReference>
<protein>
    <submittedName>
        <fullName evidence="2">Uncharacterized protein isoform X1</fullName>
    </submittedName>
</protein>